<protein>
    <recommendedName>
        <fullName evidence="1">Metallo-beta-lactamase domain-containing protein</fullName>
    </recommendedName>
</protein>
<dbReference type="InterPro" id="IPR041516">
    <property type="entry name" value="LACTB2_WH"/>
</dbReference>
<dbReference type="InterPro" id="IPR036388">
    <property type="entry name" value="WH-like_DNA-bd_sf"/>
</dbReference>
<dbReference type="InterPro" id="IPR050662">
    <property type="entry name" value="Sec-metab_biosynth-thioest"/>
</dbReference>
<name>A0A381T6F1_9ZZZZ</name>
<evidence type="ECO:0000259" key="1">
    <source>
        <dbReference type="SMART" id="SM00849"/>
    </source>
</evidence>
<organism evidence="2">
    <name type="scientific">marine metagenome</name>
    <dbReference type="NCBI Taxonomy" id="408172"/>
    <lineage>
        <taxon>unclassified sequences</taxon>
        <taxon>metagenomes</taxon>
        <taxon>ecological metagenomes</taxon>
    </lineage>
</organism>
<dbReference type="SUPFAM" id="SSF56281">
    <property type="entry name" value="Metallo-hydrolase/oxidoreductase"/>
    <property type="match status" value="1"/>
</dbReference>
<evidence type="ECO:0000313" key="2">
    <source>
        <dbReference type="EMBL" id="SVA11755.1"/>
    </source>
</evidence>
<dbReference type="PANTHER" id="PTHR23131">
    <property type="entry name" value="ENDORIBONUCLEASE LACTB2"/>
    <property type="match status" value="1"/>
</dbReference>
<dbReference type="Pfam" id="PF17778">
    <property type="entry name" value="WHD_BLACT"/>
    <property type="match status" value="1"/>
</dbReference>
<dbReference type="InterPro" id="IPR036866">
    <property type="entry name" value="RibonucZ/Hydroxyglut_hydro"/>
</dbReference>
<dbReference type="Gene3D" id="3.60.15.10">
    <property type="entry name" value="Ribonuclease Z/Hydroxyacylglutathione hydrolase-like"/>
    <property type="match status" value="1"/>
</dbReference>
<dbReference type="EMBL" id="UINC01004097">
    <property type="protein sequence ID" value="SVA11755.1"/>
    <property type="molecule type" value="Genomic_DNA"/>
</dbReference>
<gene>
    <name evidence="2" type="ORF">METZ01_LOCUS64609</name>
</gene>
<dbReference type="AlphaFoldDB" id="A0A381T6F1"/>
<dbReference type="InterPro" id="IPR001279">
    <property type="entry name" value="Metallo-B-lactamas"/>
</dbReference>
<accession>A0A381T6F1</accession>
<dbReference type="CDD" id="cd16278">
    <property type="entry name" value="metallo-hydrolase-like_MBL-fold"/>
    <property type="match status" value="1"/>
</dbReference>
<dbReference type="SMART" id="SM00849">
    <property type="entry name" value="Lactamase_B"/>
    <property type="match status" value="1"/>
</dbReference>
<feature type="domain" description="Metallo-beta-lactamase" evidence="1">
    <location>
        <begin position="6"/>
        <end position="168"/>
    </location>
</feature>
<proteinExistence type="predicted"/>
<dbReference type="Gene3D" id="1.10.10.10">
    <property type="entry name" value="Winged helix-like DNA-binding domain superfamily/Winged helix DNA-binding domain"/>
    <property type="match status" value="1"/>
</dbReference>
<sequence>MFTGPGTNSYLLGNKEISIIDPGPALIDHIDDLISISGSYLKQIIITHTHPDHSPGASILKEKLGIPILGLTTASSLERDEPIDIDQEISHGDLIQTNEYTLEVIHTPGHASNHLCYLLQEENILFTGDHIMQGSTVVIAPPDGNMTEYLHSLNLLKEYTISKIAPGHGELIHDPIKIIDATVEHRLGREEKVLEKLNKIGPSTIDELIIEVYDDVSAMLHPIAKWSLEAHLIKLNENKKVAKNRQLYSVVE</sequence>
<reference evidence="2" key="1">
    <citation type="submission" date="2018-05" db="EMBL/GenBank/DDBJ databases">
        <authorList>
            <person name="Lanie J.A."/>
            <person name="Ng W.-L."/>
            <person name="Kazmierczak K.M."/>
            <person name="Andrzejewski T.M."/>
            <person name="Davidsen T.M."/>
            <person name="Wayne K.J."/>
            <person name="Tettelin H."/>
            <person name="Glass J.I."/>
            <person name="Rusch D."/>
            <person name="Podicherti R."/>
            <person name="Tsui H.-C.T."/>
            <person name="Winkler M.E."/>
        </authorList>
    </citation>
    <scope>NUCLEOTIDE SEQUENCE</scope>
</reference>
<dbReference type="PANTHER" id="PTHR23131:SF0">
    <property type="entry name" value="ENDORIBONUCLEASE LACTB2"/>
    <property type="match status" value="1"/>
</dbReference>
<dbReference type="Pfam" id="PF00753">
    <property type="entry name" value="Lactamase_B"/>
    <property type="match status" value="1"/>
</dbReference>